<proteinExistence type="predicted"/>
<dbReference type="EMBL" id="CP000108">
    <property type="protein sequence ID" value="ABB28161.1"/>
    <property type="molecule type" value="Genomic_DNA"/>
</dbReference>
<organism evidence="3">
    <name type="scientific">Chlorobium chlorochromatii (strain CaD3)</name>
    <dbReference type="NCBI Taxonomy" id="340177"/>
    <lineage>
        <taxon>Bacteria</taxon>
        <taxon>Pseudomonadati</taxon>
        <taxon>Chlorobiota</taxon>
        <taxon>Chlorobiia</taxon>
        <taxon>Chlorobiales</taxon>
        <taxon>Chlorobiaceae</taxon>
        <taxon>Chlorobium/Pelodictyon group</taxon>
        <taxon>Chlorobium</taxon>
    </lineage>
</organism>
<dbReference type="InterPro" id="IPR029063">
    <property type="entry name" value="SAM-dependent_MTases_sf"/>
</dbReference>
<reference evidence="3" key="1">
    <citation type="submission" date="2005-08" db="EMBL/GenBank/DDBJ databases">
        <title>Complete sequence of Chlorobium chlorochromatii CaD3.</title>
        <authorList>
            <person name="Copeland A."/>
            <person name="Lucas S."/>
            <person name="Lapidus A."/>
            <person name="Barry K."/>
            <person name="Detter J.C."/>
            <person name="Glavina T."/>
            <person name="Hammon N."/>
            <person name="Israni S."/>
            <person name="Pitluck S."/>
            <person name="Bryant D."/>
            <person name="Schmutz J."/>
            <person name="Larimer F."/>
            <person name="Land M."/>
            <person name="Kyrpides N."/>
            <person name="Ivanova N."/>
            <person name="Richardson P."/>
        </authorList>
    </citation>
    <scope>NUCLEOTIDE SEQUENCE [LARGE SCALE GENOMIC DNA]</scope>
    <source>
        <strain evidence="3">CaD3</strain>
    </source>
</reference>
<dbReference type="Gene3D" id="2.20.25.110">
    <property type="entry name" value="S-adenosyl-L-methionine-dependent methyltransferases"/>
    <property type="match status" value="1"/>
</dbReference>
<evidence type="ECO:0000259" key="2">
    <source>
        <dbReference type="Pfam" id="PF13649"/>
    </source>
</evidence>
<feature type="domain" description="Methyltransferase" evidence="2">
    <location>
        <begin position="62"/>
        <end position="157"/>
    </location>
</feature>
<dbReference type="SUPFAM" id="SSF53335">
    <property type="entry name" value="S-adenosyl-L-methionine-dependent methyltransferases"/>
    <property type="match status" value="1"/>
</dbReference>
<dbReference type="STRING" id="340177.Cag_0896"/>
<protein>
    <submittedName>
        <fullName evidence="3">Methyltransferase, putative</fullName>
    </submittedName>
</protein>
<keyword evidence="1 3" id="KW-0808">Transferase</keyword>
<dbReference type="HOGENOM" id="CLU_069129_1_0_10"/>
<sequence length="262" mass="29802">MPKTVPNSPHTAQSTQWFEAWFNHPLYMEVYRHRDHNEATQCIRTILQHTALEQATPATTTVLDIACGAGRHAIELARRGYNVTGNDLSTTLLNEAAKAAKQEKLPLQLTNYDMRHVPTHQRYQLVVQLFTSFGYFDSKAEDGAVVQKVWELLHKNGWYVLDLLNPDYLAANFIAESQRQVGELTIKEKRTLEANRVRKELCILSPSGETLHFSEAVWLYSADEIVDILHNVGFHTTEIVGNYDGSTFNATSPRMMLFCHKA</sequence>
<gene>
    <name evidence="3" type="ordered locus">Cag_0896</name>
</gene>
<dbReference type="AlphaFoldDB" id="Q3AS64"/>
<dbReference type="InterPro" id="IPR041698">
    <property type="entry name" value="Methyltransf_25"/>
</dbReference>
<dbReference type="GO" id="GO:0032259">
    <property type="term" value="P:methylation"/>
    <property type="evidence" value="ECO:0007669"/>
    <property type="project" value="UniProtKB-KW"/>
</dbReference>
<dbReference type="PANTHER" id="PTHR43861">
    <property type="entry name" value="TRANS-ACONITATE 2-METHYLTRANSFERASE-RELATED"/>
    <property type="match status" value="1"/>
</dbReference>
<dbReference type="KEGG" id="cch:Cag_0896"/>
<evidence type="ECO:0000313" key="3">
    <source>
        <dbReference type="EMBL" id="ABB28161.1"/>
    </source>
</evidence>
<dbReference type="GO" id="GO:0008168">
    <property type="term" value="F:methyltransferase activity"/>
    <property type="evidence" value="ECO:0007669"/>
    <property type="project" value="UniProtKB-KW"/>
</dbReference>
<evidence type="ECO:0000256" key="1">
    <source>
        <dbReference type="ARBA" id="ARBA00022679"/>
    </source>
</evidence>
<dbReference type="Pfam" id="PF13649">
    <property type="entry name" value="Methyltransf_25"/>
    <property type="match status" value="1"/>
</dbReference>
<name>Q3AS64_CHLCH</name>
<dbReference type="Gene3D" id="3.40.50.150">
    <property type="entry name" value="Vaccinia Virus protein VP39"/>
    <property type="match status" value="1"/>
</dbReference>
<dbReference type="eggNOG" id="COG2227">
    <property type="taxonomic scope" value="Bacteria"/>
</dbReference>
<dbReference type="OrthoDB" id="9789123at2"/>
<keyword evidence="3" id="KW-0489">Methyltransferase</keyword>
<dbReference type="CDD" id="cd02440">
    <property type="entry name" value="AdoMet_MTases"/>
    <property type="match status" value="1"/>
</dbReference>
<accession>Q3AS64</accession>